<proteinExistence type="predicted"/>
<dbReference type="Gene3D" id="3.30.565.10">
    <property type="entry name" value="Histidine kinase-like ATPase, C-terminal domain"/>
    <property type="match status" value="1"/>
</dbReference>
<dbReference type="InterPro" id="IPR011006">
    <property type="entry name" value="CheY-like_superfamily"/>
</dbReference>
<evidence type="ECO:0000256" key="7">
    <source>
        <dbReference type="ARBA" id="ARBA00022840"/>
    </source>
</evidence>
<keyword evidence="6" id="KW-0418">Kinase</keyword>
<evidence type="ECO:0000256" key="9">
    <source>
        <dbReference type="PROSITE-ProRule" id="PRU00169"/>
    </source>
</evidence>
<dbReference type="SUPFAM" id="SSF55874">
    <property type="entry name" value="ATPase domain of HSP90 chaperone/DNA topoisomerase II/histidine kinase"/>
    <property type="match status" value="1"/>
</dbReference>
<evidence type="ECO:0000313" key="12">
    <source>
        <dbReference type="EMBL" id="MFB9749984.1"/>
    </source>
</evidence>
<keyword evidence="5" id="KW-0547">Nucleotide-binding</keyword>
<gene>
    <name evidence="12" type="ORF">ACFFNY_00230</name>
</gene>
<dbReference type="Gene3D" id="3.30.450.20">
    <property type="entry name" value="PAS domain"/>
    <property type="match status" value="1"/>
</dbReference>
<protein>
    <recommendedName>
        <fullName evidence="2">histidine kinase</fullName>
        <ecNumber evidence="2">2.7.13.3</ecNumber>
    </recommendedName>
</protein>
<evidence type="ECO:0000313" key="13">
    <source>
        <dbReference type="Proteomes" id="UP001589619"/>
    </source>
</evidence>
<keyword evidence="3 9" id="KW-0597">Phosphoprotein</keyword>
<dbReference type="InterPro" id="IPR036890">
    <property type="entry name" value="HATPase_C_sf"/>
</dbReference>
<dbReference type="Gene3D" id="3.40.50.2300">
    <property type="match status" value="1"/>
</dbReference>
<evidence type="ECO:0000256" key="1">
    <source>
        <dbReference type="ARBA" id="ARBA00000085"/>
    </source>
</evidence>
<reference evidence="12 13" key="1">
    <citation type="submission" date="2024-09" db="EMBL/GenBank/DDBJ databases">
        <authorList>
            <person name="Sun Q."/>
            <person name="Mori K."/>
        </authorList>
    </citation>
    <scope>NUCLEOTIDE SEQUENCE [LARGE SCALE GENOMIC DNA]</scope>
    <source>
        <strain evidence="12 13">JCM 12520</strain>
    </source>
</reference>
<keyword evidence="4" id="KW-0808">Transferase</keyword>
<dbReference type="Pfam" id="PF00072">
    <property type="entry name" value="Response_reg"/>
    <property type="match status" value="1"/>
</dbReference>
<comment type="caution">
    <text evidence="12">The sequence shown here is derived from an EMBL/GenBank/DDBJ whole genome shotgun (WGS) entry which is preliminary data.</text>
</comment>
<dbReference type="GO" id="GO:0005524">
    <property type="term" value="F:ATP binding"/>
    <property type="evidence" value="ECO:0007669"/>
    <property type="project" value="UniProtKB-KW"/>
</dbReference>
<name>A0ABV5VNZ0_9BACL</name>
<dbReference type="Gene3D" id="1.10.287.130">
    <property type="match status" value="1"/>
</dbReference>
<dbReference type="InterPro" id="IPR003594">
    <property type="entry name" value="HATPase_dom"/>
</dbReference>
<evidence type="ECO:0000256" key="6">
    <source>
        <dbReference type="ARBA" id="ARBA00022777"/>
    </source>
</evidence>
<dbReference type="InterPro" id="IPR001789">
    <property type="entry name" value="Sig_transdc_resp-reg_receiver"/>
</dbReference>
<dbReference type="CDD" id="cd00082">
    <property type="entry name" value="HisKA"/>
    <property type="match status" value="1"/>
</dbReference>
<feature type="modified residue" description="4-aspartylphosphate" evidence="9">
    <location>
        <position position="55"/>
    </location>
</feature>
<evidence type="ECO:0000256" key="2">
    <source>
        <dbReference type="ARBA" id="ARBA00012438"/>
    </source>
</evidence>
<dbReference type="SUPFAM" id="SSF52172">
    <property type="entry name" value="CheY-like"/>
    <property type="match status" value="1"/>
</dbReference>
<dbReference type="PROSITE" id="PS50109">
    <property type="entry name" value="HIS_KIN"/>
    <property type="match status" value="1"/>
</dbReference>
<dbReference type="PANTHER" id="PTHR43547">
    <property type="entry name" value="TWO-COMPONENT HISTIDINE KINASE"/>
    <property type="match status" value="1"/>
</dbReference>
<dbReference type="InterPro" id="IPR005467">
    <property type="entry name" value="His_kinase_dom"/>
</dbReference>
<dbReference type="EC" id="2.7.13.3" evidence="2"/>
<dbReference type="PROSITE" id="PS50110">
    <property type="entry name" value="RESPONSE_REGULATORY"/>
    <property type="match status" value="1"/>
</dbReference>
<keyword evidence="13" id="KW-1185">Reference proteome</keyword>
<dbReference type="InterPro" id="IPR003661">
    <property type="entry name" value="HisK_dim/P_dom"/>
</dbReference>
<dbReference type="Pfam" id="PF02518">
    <property type="entry name" value="HATPase_c"/>
    <property type="match status" value="1"/>
</dbReference>
<evidence type="ECO:0000259" key="11">
    <source>
        <dbReference type="PROSITE" id="PS50110"/>
    </source>
</evidence>
<sequence length="525" mass="59277">MVKILAVDDRPENLLALEGVLSSPDYEVISLRSGEDALRYLLLEEIGDVAVILMDVQMPGLNGFETVGLIKQRERCQDIPVIFLTAISTSTEHVRRGYKAGSIDYLFKPIDPDLLRMKVAAFVELHRYYRKTIEQGDMLQKRATELEESNRRFAEADALLKHQKEKLETIVEERTRDLLLSNIRLRKSQERFKKMFMSSPCLISIRRATDLVYIDVNESWKQFTGFGEEAIGNDYNLLQLSLDPADHKALHEGKALRNVKVKYMTQSNEWRDGLLSTEMIDIEGDRCLLEVIVDVTEKVRYEKEMTRLSELNLIGEMAAGIAHEIRNPMTTIRGFLQLSQNAGGRMDKEHVEMMLDELDRANSIITEYLSLAKNKQSDIRPTSLTRLLDSLYPLIQAEAVMSGKHVQIEYGECPDVSLDEKEIRQLVLNISLNGLEAMGAGGTLTIRTEEEGPDVVLSIADEGEGISEDNLTKLGRPFFTTKEQGTGLGLAVCYSIAARHRATIRVDTGSRGTTFSVRFPAWRSA</sequence>
<keyword evidence="7 12" id="KW-0067">ATP-binding</keyword>
<dbReference type="EMBL" id="JBHMAG010000001">
    <property type="protein sequence ID" value="MFB9749984.1"/>
    <property type="molecule type" value="Genomic_DNA"/>
</dbReference>
<evidence type="ECO:0000259" key="10">
    <source>
        <dbReference type="PROSITE" id="PS50109"/>
    </source>
</evidence>
<dbReference type="SMART" id="SM00387">
    <property type="entry name" value="HATPase_c"/>
    <property type="match status" value="1"/>
</dbReference>
<dbReference type="InterPro" id="IPR004358">
    <property type="entry name" value="Sig_transdc_His_kin-like_C"/>
</dbReference>
<evidence type="ECO:0000256" key="3">
    <source>
        <dbReference type="ARBA" id="ARBA00022553"/>
    </source>
</evidence>
<accession>A0ABV5VNZ0</accession>
<dbReference type="SUPFAM" id="SSF55785">
    <property type="entry name" value="PYP-like sensor domain (PAS domain)"/>
    <property type="match status" value="1"/>
</dbReference>
<dbReference type="SMART" id="SM00448">
    <property type="entry name" value="REC"/>
    <property type="match status" value="1"/>
</dbReference>
<comment type="catalytic activity">
    <reaction evidence="1">
        <text>ATP + protein L-histidine = ADP + protein N-phospho-L-histidine.</text>
        <dbReference type="EC" id="2.7.13.3"/>
    </reaction>
</comment>
<dbReference type="RefSeq" id="WP_344910073.1">
    <property type="nucleotide sequence ID" value="NZ_BAAAYO010000008.1"/>
</dbReference>
<dbReference type="InterPro" id="IPR035965">
    <property type="entry name" value="PAS-like_dom_sf"/>
</dbReference>
<dbReference type="PANTHER" id="PTHR43547:SF2">
    <property type="entry name" value="HYBRID SIGNAL TRANSDUCTION HISTIDINE KINASE C"/>
    <property type="match status" value="1"/>
</dbReference>
<feature type="domain" description="Response regulatory" evidence="11">
    <location>
        <begin position="3"/>
        <end position="123"/>
    </location>
</feature>
<evidence type="ECO:0000256" key="8">
    <source>
        <dbReference type="ARBA" id="ARBA00023012"/>
    </source>
</evidence>
<evidence type="ECO:0000256" key="4">
    <source>
        <dbReference type="ARBA" id="ARBA00022679"/>
    </source>
</evidence>
<organism evidence="12 13">
    <name type="scientific">Paenibacillus hodogayensis</name>
    <dbReference type="NCBI Taxonomy" id="279208"/>
    <lineage>
        <taxon>Bacteria</taxon>
        <taxon>Bacillati</taxon>
        <taxon>Bacillota</taxon>
        <taxon>Bacilli</taxon>
        <taxon>Bacillales</taxon>
        <taxon>Paenibacillaceae</taxon>
        <taxon>Paenibacillus</taxon>
    </lineage>
</organism>
<evidence type="ECO:0000256" key="5">
    <source>
        <dbReference type="ARBA" id="ARBA00022741"/>
    </source>
</evidence>
<dbReference type="Pfam" id="PF00512">
    <property type="entry name" value="HisKA"/>
    <property type="match status" value="1"/>
</dbReference>
<dbReference type="SMART" id="SM00388">
    <property type="entry name" value="HisKA"/>
    <property type="match status" value="1"/>
</dbReference>
<keyword evidence="8" id="KW-0902">Two-component regulatory system</keyword>
<dbReference type="PRINTS" id="PR00344">
    <property type="entry name" value="BCTRLSENSOR"/>
</dbReference>
<dbReference type="SUPFAM" id="SSF47384">
    <property type="entry name" value="Homodimeric domain of signal transducing histidine kinase"/>
    <property type="match status" value="1"/>
</dbReference>
<dbReference type="Proteomes" id="UP001589619">
    <property type="component" value="Unassembled WGS sequence"/>
</dbReference>
<dbReference type="InterPro" id="IPR036097">
    <property type="entry name" value="HisK_dim/P_sf"/>
</dbReference>
<feature type="domain" description="Histidine kinase" evidence="10">
    <location>
        <begin position="320"/>
        <end position="523"/>
    </location>
</feature>